<dbReference type="RefSeq" id="WP_264434500.1">
    <property type="nucleotide sequence ID" value="NZ_CP081495.1"/>
</dbReference>
<keyword evidence="6 9" id="KW-1133">Transmembrane helix</keyword>
<evidence type="ECO:0000256" key="4">
    <source>
        <dbReference type="ARBA" id="ARBA00022475"/>
    </source>
</evidence>
<dbReference type="PANTHER" id="PTHR33451:SF4">
    <property type="entry name" value="NA+_H+ ANTIPORTER"/>
    <property type="match status" value="1"/>
</dbReference>
<feature type="transmembrane region" description="Helical" evidence="9">
    <location>
        <begin position="76"/>
        <end position="97"/>
    </location>
</feature>
<feature type="transmembrane region" description="Helical" evidence="9">
    <location>
        <begin position="378"/>
        <end position="397"/>
    </location>
</feature>
<feature type="domain" description="Na+/H+ antiporter NhaC-like C-terminal" evidence="10">
    <location>
        <begin position="42"/>
        <end position="217"/>
    </location>
</feature>
<feature type="transmembrane region" description="Helical" evidence="9">
    <location>
        <begin position="257"/>
        <end position="276"/>
    </location>
</feature>
<evidence type="ECO:0000256" key="3">
    <source>
        <dbReference type="ARBA" id="ARBA00022449"/>
    </source>
</evidence>
<evidence type="ECO:0000256" key="8">
    <source>
        <dbReference type="ARBA" id="ARBA00038435"/>
    </source>
</evidence>
<keyword evidence="12" id="KW-1185">Reference proteome</keyword>
<reference evidence="11" key="1">
    <citation type="submission" date="2021-08" db="EMBL/GenBank/DDBJ databases">
        <title>Flavobacterium sp. strain CC-SYL302.</title>
        <authorList>
            <person name="Lin S.-Y."/>
            <person name="Lee T.-H."/>
            <person name="Young C.-C."/>
        </authorList>
    </citation>
    <scope>NUCLEOTIDE SEQUENCE</scope>
    <source>
        <strain evidence="11">CC-SYL302</strain>
    </source>
</reference>
<evidence type="ECO:0000256" key="5">
    <source>
        <dbReference type="ARBA" id="ARBA00022692"/>
    </source>
</evidence>
<feature type="transmembrane region" description="Helical" evidence="9">
    <location>
        <begin position="282"/>
        <end position="306"/>
    </location>
</feature>
<keyword evidence="2" id="KW-0813">Transport</keyword>
<dbReference type="InterPro" id="IPR018461">
    <property type="entry name" value="Na/H_Antiport_NhaC-like_C"/>
</dbReference>
<protein>
    <submittedName>
        <fullName evidence="11">Na+/H+ antiporter NhaC family protein</fullName>
    </submittedName>
</protein>
<feature type="transmembrane region" description="Helical" evidence="9">
    <location>
        <begin position="231"/>
        <end position="250"/>
    </location>
</feature>
<dbReference type="Proteomes" id="UP001163328">
    <property type="component" value="Chromosome"/>
</dbReference>
<organism evidence="11 12">
    <name type="scientific">Flavobacterium agricola</name>
    <dbReference type="NCBI Taxonomy" id="2870839"/>
    <lineage>
        <taxon>Bacteria</taxon>
        <taxon>Pseudomonadati</taxon>
        <taxon>Bacteroidota</taxon>
        <taxon>Flavobacteriia</taxon>
        <taxon>Flavobacteriales</taxon>
        <taxon>Flavobacteriaceae</taxon>
        <taxon>Flavobacterium</taxon>
    </lineage>
</organism>
<evidence type="ECO:0000313" key="11">
    <source>
        <dbReference type="EMBL" id="UYW02021.1"/>
    </source>
</evidence>
<keyword evidence="7 9" id="KW-0472">Membrane</keyword>
<dbReference type="PANTHER" id="PTHR33451">
    <property type="entry name" value="MALATE-2H(+)/NA(+)-LACTATE ANTIPORTER"/>
    <property type="match status" value="1"/>
</dbReference>
<evidence type="ECO:0000256" key="2">
    <source>
        <dbReference type="ARBA" id="ARBA00022448"/>
    </source>
</evidence>
<dbReference type="InterPro" id="IPR052180">
    <property type="entry name" value="NhaC_Na-H+_Antiporter"/>
</dbReference>
<evidence type="ECO:0000256" key="7">
    <source>
        <dbReference type="ARBA" id="ARBA00023136"/>
    </source>
</evidence>
<feature type="transmembrane region" description="Helical" evidence="9">
    <location>
        <begin position="12"/>
        <end position="33"/>
    </location>
</feature>
<feature type="domain" description="Na+/H+ antiporter NhaC-like C-terminal" evidence="10">
    <location>
        <begin position="230"/>
        <end position="422"/>
    </location>
</feature>
<comment type="subcellular location">
    <subcellularLocation>
        <location evidence="1">Cell membrane</location>
        <topology evidence="1">Multi-pass membrane protein</topology>
    </subcellularLocation>
</comment>
<keyword evidence="3" id="KW-0050">Antiport</keyword>
<dbReference type="Pfam" id="PF03553">
    <property type="entry name" value="Na_H_antiporter"/>
    <property type="match status" value="2"/>
</dbReference>
<evidence type="ECO:0000256" key="6">
    <source>
        <dbReference type="ARBA" id="ARBA00022989"/>
    </source>
</evidence>
<evidence type="ECO:0000256" key="9">
    <source>
        <dbReference type="SAM" id="Phobius"/>
    </source>
</evidence>
<evidence type="ECO:0000256" key="1">
    <source>
        <dbReference type="ARBA" id="ARBA00004651"/>
    </source>
</evidence>
<accession>A0ABY6M0H1</accession>
<evidence type="ECO:0000313" key="12">
    <source>
        <dbReference type="Proteomes" id="UP001163328"/>
    </source>
</evidence>
<sequence length="440" mass="47455">MNSELQNNKKASFISLIPFAFFIFSFLAFGIITESFYTIPSPIAVIIGIASAVLLYKGAINDKMETFIKGCGDSKIITMCIIYLLAGAFAVVTKYIGGVDAIVNLGLNYFDLRFLPLGVFLVASFLSTASGTSVGSIVALGPIVMGFHEVTPELLPLLAGALLGGSMLGDNLSMISDTTIAATQSLDCDLKDKFKVNLYIALPAAVVTVIILLFIGFTAPNITAELPVVAVNYWTIIPYLLVIVLAILGLNVFVTLFIGILFSGLIGFSFGSLNWITYCTEIYNGFLSMIDIFLLSLLTGGLAAMVEKQGGIAFLVSKIKKLIKTPKSAQVGIGVITSCINSAIANNTVSIVVAGPIVKDISDEYQIDNRKSATIMDIFSCIIQGLLPYGAQVLLLLSYEGTQLSYGQLFISSFYLYILLIFTLIAIYFKPVDRYLSKMR</sequence>
<dbReference type="EMBL" id="CP081495">
    <property type="protein sequence ID" value="UYW02021.1"/>
    <property type="molecule type" value="Genomic_DNA"/>
</dbReference>
<feature type="transmembrane region" description="Helical" evidence="9">
    <location>
        <begin position="409"/>
        <end position="429"/>
    </location>
</feature>
<feature type="transmembrane region" description="Helical" evidence="9">
    <location>
        <begin position="39"/>
        <end position="56"/>
    </location>
</feature>
<proteinExistence type="inferred from homology"/>
<name>A0ABY6M0H1_9FLAO</name>
<gene>
    <name evidence="11" type="ORF">K5I29_03680</name>
</gene>
<evidence type="ECO:0000259" key="10">
    <source>
        <dbReference type="Pfam" id="PF03553"/>
    </source>
</evidence>
<keyword evidence="4" id="KW-1003">Cell membrane</keyword>
<feature type="transmembrane region" description="Helical" evidence="9">
    <location>
        <begin position="117"/>
        <end position="140"/>
    </location>
</feature>
<comment type="similarity">
    <text evidence="8">Belongs to the NhaC Na(+)/H(+) (TC 2.A.35) antiporter family.</text>
</comment>
<keyword evidence="5 9" id="KW-0812">Transmembrane</keyword>
<feature type="transmembrane region" description="Helical" evidence="9">
    <location>
        <begin position="198"/>
        <end position="219"/>
    </location>
</feature>